<dbReference type="EMBL" id="QKYT01000532">
    <property type="protein sequence ID" value="RIA83929.1"/>
    <property type="molecule type" value="Genomic_DNA"/>
</dbReference>
<dbReference type="Proteomes" id="UP000265703">
    <property type="component" value="Unassembled WGS sequence"/>
</dbReference>
<dbReference type="OrthoDB" id="2353478at2759"/>
<keyword evidence="2" id="KW-1185">Reference proteome</keyword>
<gene>
    <name evidence="1" type="ORF">C1645_742718</name>
</gene>
<comment type="caution">
    <text evidence="1">The sequence shown here is derived from an EMBL/GenBank/DDBJ whole genome shotgun (WGS) entry which is preliminary data.</text>
</comment>
<name>A0A397SGB0_9GLOM</name>
<evidence type="ECO:0000313" key="2">
    <source>
        <dbReference type="Proteomes" id="UP000265703"/>
    </source>
</evidence>
<dbReference type="AlphaFoldDB" id="A0A397SGB0"/>
<reference evidence="1 2" key="1">
    <citation type="submission" date="2018-06" db="EMBL/GenBank/DDBJ databases">
        <title>Comparative genomics reveals the genomic features of Rhizophagus irregularis, R. cerebriforme, R. diaphanum and Gigaspora rosea, and their symbiotic lifestyle signature.</title>
        <authorList>
            <person name="Morin E."/>
            <person name="San Clemente H."/>
            <person name="Chen E.C.H."/>
            <person name="De La Providencia I."/>
            <person name="Hainaut M."/>
            <person name="Kuo A."/>
            <person name="Kohler A."/>
            <person name="Murat C."/>
            <person name="Tang N."/>
            <person name="Roy S."/>
            <person name="Loubradou J."/>
            <person name="Henrissat B."/>
            <person name="Grigoriev I.V."/>
            <person name="Corradi N."/>
            <person name="Roux C."/>
            <person name="Martin F.M."/>
        </authorList>
    </citation>
    <scope>NUCLEOTIDE SEQUENCE [LARGE SCALE GENOMIC DNA]</scope>
    <source>
        <strain evidence="1 2">DAOM 227022</strain>
    </source>
</reference>
<evidence type="ECO:0008006" key="3">
    <source>
        <dbReference type="Google" id="ProtNLM"/>
    </source>
</evidence>
<accession>A0A397SGB0</accession>
<organism evidence="1 2">
    <name type="scientific">Glomus cerebriforme</name>
    <dbReference type="NCBI Taxonomy" id="658196"/>
    <lineage>
        <taxon>Eukaryota</taxon>
        <taxon>Fungi</taxon>
        <taxon>Fungi incertae sedis</taxon>
        <taxon>Mucoromycota</taxon>
        <taxon>Glomeromycotina</taxon>
        <taxon>Glomeromycetes</taxon>
        <taxon>Glomerales</taxon>
        <taxon>Glomeraceae</taxon>
        <taxon>Glomus</taxon>
    </lineage>
</organism>
<evidence type="ECO:0000313" key="1">
    <source>
        <dbReference type="EMBL" id="RIA83929.1"/>
    </source>
</evidence>
<protein>
    <recommendedName>
        <fullName evidence="3">Serine-threonine/tyrosine-protein kinase catalytic domain-containing protein</fullName>
    </recommendedName>
</protein>
<sequence length="157" mass="17985">MKSCWDPNPKKRPSIIKIRNTFGSWFYKNKNMEQFNQAEIKRKELINLKKLGPKFSEKAHSDAIYTSRPLSFFISKVSSTKSSNSSLKDNTIELELDIDIESLSSSNSNQNSSTIQQQNVTYINRPLNSLTTSLGKRNIEELNVETHDNGGKHIKNY</sequence>
<proteinExistence type="predicted"/>